<dbReference type="InterPro" id="IPR036872">
    <property type="entry name" value="CH_dom_sf"/>
</dbReference>
<evidence type="ECO:0000256" key="2">
    <source>
        <dbReference type="ARBA" id="ARBA00010729"/>
    </source>
</evidence>
<keyword evidence="7" id="KW-0206">Cytoskeleton</keyword>
<dbReference type="Pfam" id="PF00307">
    <property type="entry name" value="CH"/>
    <property type="match status" value="1"/>
</dbReference>
<comment type="similarity">
    <text evidence="2">Belongs to the MAPRE family.</text>
</comment>
<keyword evidence="5 9" id="KW-0493">Microtubule</keyword>
<protein>
    <recommendedName>
        <fullName evidence="14">Calponin-homology (CH) domain-containing protein</fullName>
    </recommendedName>
</protein>
<feature type="compositionally biased region" description="Polar residues" evidence="10">
    <location>
        <begin position="459"/>
        <end position="470"/>
    </location>
</feature>
<dbReference type="InterPro" id="IPR036133">
    <property type="entry name" value="EB1_C_sf"/>
</dbReference>
<evidence type="ECO:0000256" key="7">
    <source>
        <dbReference type="ARBA" id="ARBA00023212"/>
    </source>
</evidence>
<evidence type="ECO:0000256" key="10">
    <source>
        <dbReference type="SAM" id="MobiDB-lite"/>
    </source>
</evidence>
<feature type="region of interest" description="Disordered" evidence="10">
    <location>
        <begin position="396"/>
        <end position="492"/>
    </location>
</feature>
<dbReference type="PROSITE" id="PS50021">
    <property type="entry name" value="CH"/>
    <property type="match status" value="1"/>
</dbReference>
<dbReference type="Pfam" id="PF03271">
    <property type="entry name" value="EB1"/>
    <property type="match status" value="1"/>
</dbReference>
<feature type="compositionally biased region" description="Basic and acidic residues" evidence="10">
    <location>
        <begin position="149"/>
        <end position="171"/>
    </location>
</feature>
<name>A0A0G4HNU6_9ALVE</name>
<feature type="domain" description="EB1 C-terminal" evidence="12">
    <location>
        <begin position="333"/>
        <end position="403"/>
    </location>
</feature>
<dbReference type="Gene3D" id="1.20.5.1430">
    <property type="match status" value="1"/>
</dbReference>
<proteinExistence type="inferred from homology"/>
<sequence length="492" mass="54177">MTEAIGMMEGAFFVPRTELLQWLNSLLDLNLQRVEQCASGAVYIQVMDACFPGKVPMSKVNYVAKHEYEFVKNYKVLQNVFDKCGVQKHIEVERLCKAKYQDNLEFLQWLKRYADTHMAHTPESYDAVERRKVCGPMPDWARGITEKGGVAKKDHLKDRRGQLHSKDDTRVGGKLGGGGIGGLSSKDKEKEKENMQAEHGGQHSVGGARPPKKTHKEAERTAACGGAASGSGEKDEGARVVSPQKDREKHGISTKAAAAAAEKRPGGGGAGREKEKERALEEKVKALQEKNGRLENRVKELLEAQQAPLAPRSTLTDKDASACVSHTAAAAAETEKDREMMQKQREELEELKVSAEEMEKERDFYFDKLRQIEIICQRQGGAGELNVETVLEILYAKDGESDEEDGDEEEGEEGKGEKEEEDGTPSVTAVAAETAAKKSAETTEKAEEEMTRTPTTMPKKSQQQANQPTPVHSIAAKSEDNDELAPSPVSRP</sequence>
<dbReference type="InterPro" id="IPR004953">
    <property type="entry name" value="EB1_C"/>
</dbReference>
<dbReference type="FunFam" id="1.10.418.10:FF:000028">
    <property type="entry name" value="RP/EB family microtubule-associated protein"/>
    <property type="match status" value="1"/>
</dbReference>
<evidence type="ECO:0000256" key="5">
    <source>
        <dbReference type="ARBA" id="ARBA00022701"/>
    </source>
</evidence>
<gene>
    <name evidence="13" type="ORF">Cvel_7661</name>
</gene>
<evidence type="ECO:0008006" key="14">
    <source>
        <dbReference type="Google" id="ProtNLM"/>
    </source>
</evidence>
<evidence type="ECO:0000259" key="11">
    <source>
        <dbReference type="PROSITE" id="PS50021"/>
    </source>
</evidence>
<evidence type="ECO:0000256" key="4">
    <source>
        <dbReference type="ARBA" id="ARBA00022618"/>
    </source>
</evidence>
<feature type="region of interest" description="Disordered" evidence="10">
    <location>
        <begin position="326"/>
        <end position="347"/>
    </location>
</feature>
<dbReference type="AlphaFoldDB" id="A0A0G4HNU6"/>
<dbReference type="EMBL" id="CDMZ01003296">
    <property type="protein sequence ID" value="CEM45832.1"/>
    <property type="molecule type" value="Genomic_DNA"/>
</dbReference>
<evidence type="ECO:0000256" key="8">
    <source>
        <dbReference type="ARBA" id="ARBA00023306"/>
    </source>
</evidence>
<evidence type="ECO:0000313" key="13">
    <source>
        <dbReference type="EMBL" id="CEM45832.1"/>
    </source>
</evidence>
<feature type="region of interest" description="Disordered" evidence="10">
    <location>
        <begin position="144"/>
        <end position="293"/>
    </location>
</feature>
<dbReference type="GO" id="GO:0005874">
    <property type="term" value="C:microtubule"/>
    <property type="evidence" value="ECO:0007669"/>
    <property type="project" value="UniProtKB-KW"/>
</dbReference>
<dbReference type="PROSITE" id="PS51230">
    <property type="entry name" value="EB1_C"/>
    <property type="match status" value="1"/>
</dbReference>
<keyword evidence="8" id="KW-0131">Cell cycle</keyword>
<keyword evidence="6" id="KW-0498">Mitosis</keyword>
<dbReference type="GO" id="GO:0051301">
    <property type="term" value="P:cell division"/>
    <property type="evidence" value="ECO:0007669"/>
    <property type="project" value="UniProtKB-KW"/>
</dbReference>
<feature type="compositionally biased region" description="Acidic residues" evidence="10">
    <location>
        <begin position="400"/>
        <end position="412"/>
    </location>
</feature>
<dbReference type="InterPro" id="IPR001715">
    <property type="entry name" value="CH_dom"/>
</dbReference>
<evidence type="ECO:0000256" key="6">
    <source>
        <dbReference type="ARBA" id="ARBA00022776"/>
    </source>
</evidence>
<dbReference type="SUPFAM" id="SSF47576">
    <property type="entry name" value="Calponin-homology domain, CH-domain"/>
    <property type="match status" value="1"/>
</dbReference>
<accession>A0A0G4HNU6</accession>
<reference evidence="13" key="1">
    <citation type="submission" date="2014-11" db="EMBL/GenBank/DDBJ databases">
        <authorList>
            <person name="Otto D Thomas"/>
            <person name="Naeem Raeece"/>
        </authorList>
    </citation>
    <scope>NUCLEOTIDE SEQUENCE</scope>
</reference>
<dbReference type="GO" id="GO:0008017">
    <property type="term" value="F:microtubule binding"/>
    <property type="evidence" value="ECO:0007669"/>
    <property type="project" value="InterPro"/>
</dbReference>
<dbReference type="PANTHER" id="PTHR10623">
    <property type="entry name" value="MICROTUBULE-ASSOCIATED PROTEIN RP/EB FAMILY MEMBER"/>
    <property type="match status" value="1"/>
</dbReference>
<feature type="compositionally biased region" description="Gly residues" evidence="10">
    <location>
        <begin position="173"/>
        <end position="182"/>
    </location>
</feature>
<evidence type="ECO:0000256" key="1">
    <source>
        <dbReference type="ARBA" id="ARBA00004245"/>
    </source>
</evidence>
<feature type="compositionally biased region" description="Basic and acidic residues" evidence="10">
    <location>
        <begin position="261"/>
        <end position="293"/>
    </location>
</feature>
<organism evidence="13">
    <name type="scientific">Chromera velia CCMP2878</name>
    <dbReference type="NCBI Taxonomy" id="1169474"/>
    <lineage>
        <taxon>Eukaryota</taxon>
        <taxon>Sar</taxon>
        <taxon>Alveolata</taxon>
        <taxon>Colpodellida</taxon>
        <taxon>Chromeraceae</taxon>
        <taxon>Chromera</taxon>
    </lineage>
</organism>
<feature type="compositionally biased region" description="Basic and acidic residues" evidence="10">
    <location>
        <begin position="232"/>
        <end position="251"/>
    </location>
</feature>
<evidence type="ECO:0000256" key="9">
    <source>
        <dbReference type="PROSITE-ProRule" id="PRU00576"/>
    </source>
</evidence>
<feature type="compositionally biased region" description="Basic and acidic residues" evidence="10">
    <location>
        <begin position="185"/>
        <end position="196"/>
    </location>
</feature>
<keyword evidence="3" id="KW-0963">Cytoplasm</keyword>
<dbReference type="VEuPathDB" id="CryptoDB:Cvel_7661"/>
<feature type="compositionally biased region" description="Basic and acidic residues" evidence="10">
    <location>
        <begin position="435"/>
        <end position="451"/>
    </location>
</feature>
<dbReference type="SUPFAM" id="SSF140612">
    <property type="entry name" value="EB1 dimerisation domain-like"/>
    <property type="match status" value="1"/>
</dbReference>
<keyword evidence="4" id="KW-0132">Cell division</keyword>
<feature type="compositionally biased region" description="Basic and acidic residues" evidence="10">
    <location>
        <begin position="333"/>
        <end position="347"/>
    </location>
</feature>
<evidence type="ECO:0000256" key="3">
    <source>
        <dbReference type="ARBA" id="ARBA00022490"/>
    </source>
</evidence>
<comment type="subcellular location">
    <subcellularLocation>
        <location evidence="1">Cytoplasm</location>
        <location evidence="1">Cytoskeleton</location>
    </subcellularLocation>
</comment>
<feature type="domain" description="Calponin-homology (CH)" evidence="11">
    <location>
        <begin position="13"/>
        <end position="115"/>
    </location>
</feature>
<evidence type="ECO:0000259" key="12">
    <source>
        <dbReference type="PROSITE" id="PS51230"/>
    </source>
</evidence>
<dbReference type="InterPro" id="IPR027328">
    <property type="entry name" value="MAPRE"/>
</dbReference>
<dbReference type="Gene3D" id="1.10.418.10">
    <property type="entry name" value="Calponin-like domain"/>
    <property type="match status" value="1"/>
</dbReference>